<dbReference type="STRING" id="1810919.A0A3D8QJ37"/>
<dbReference type="AlphaFoldDB" id="A0A3D8QJ37"/>
<dbReference type="Proteomes" id="UP000256690">
    <property type="component" value="Unassembled WGS sequence"/>
</dbReference>
<dbReference type="RefSeq" id="XP_026598967.1">
    <property type="nucleotide sequence ID" value="XM_026752524.1"/>
</dbReference>
<name>A0A3D8QJ37_9EURO</name>
<protein>
    <submittedName>
        <fullName evidence="1">Uncharacterized protein</fullName>
    </submittedName>
</protein>
<gene>
    <name evidence="1" type="ORF">DSM5745_10508</name>
</gene>
<accession>A0A3D8QJ37</accession>
<reference evidence="1 2" key="1">
    <citation type="journal article" date="2018" name="IMA Fungus">
        <title>IMA Genome-F 9: Draft genome sequence of Annulohypoxylon stygium, Aspergillus mulundensis, Berkeleyomyces basicola (syn. Thielaviopsis basicola), Ceratocystis smalleyi, two Cercospora beticola strains, Coleophoma cylindrospora, Fusarium fracticaudum, Phialophora cf. hyalina, and Morchella septimelata.</title>
        <authorList>
            <person name="Wingfield B.D."/>
            <person name="Bills G.F."/>
            <person name="Dong Y."/>
            <person name="Huang W."/>
            <person name="Nel W.J."/>
            <person name="Swalarsk-Parry B.S."/>
            <person name="Vaghefi N."/>
            <person name="Wilken P.M."/>
            <person name="An Z."/>
            <person name="de Beer Z.W."/>
            <person name="De Vos L."/>
            <person name="Chen L."/>
            <person name="Duong T.A."/>
            <person name="Gao Y."/>
            <person name="Hammerbacher A."/>
            <person name="Kikkert J.R."/>
            <person name="Li Y."/>
            <person name="Li H."/>
            <person name="Li K."/>
            <person name="Li Q."/>
            <person name="Liu X."/>
            <person name="Ma X."/>
            <person name="Naidoo K."/>
            <person name="Pethybridge S.J."/>
            <person name="Sun J."/>
            <person name="Steenkamp E.T."/>
            <person name="van der Nest M.A."/>
            <person name="van Wyk S."/>
            <person name="Wingfield M.J."/>
            <person name="Xiong C."/>
            <person name="Yue Q."/>
            <person name="Zhang X."/>
        </authorList>
    </citation>
    <scope>NUCLEOTIDE SEQUENCE [LARGE SCALE GENOMIC DNA]</scope>
    <source>
        <strain evidence="1 2">DSM 5745</strain>
    </source>
</reference>
<keyword evidence="2" id="KW-1185">Reference proteome</keyword>
<dbReference type="EMBL" id="PVWQ01000016">
    <property type="protein sequence ID" value="RDW61836.1"/>
    <property type="molecule type" value="Genomic_DNA"/>
</dbReference>
<sequence>MQNPAMSRTFESIREQLSQYSDGDIDGVEFRFDWEVPEIVKSNYHANKEVWSPRTHVVLLQDATSPADVMATTCGEYLTRNWGTWIPMLEMMLDSYTKATLKEPEAASSSSVRTSALQAAALILGPVALAVAALELSVAAATRSRPVVKLEIPVVDGACVELFDSVAVLHFRTLDDARTAMGLVEAWDWLCRAVRSAPQDGPNLSSSSYEFDLRERANGRKSLSVSSHLGINSVELGHSCWEKLFKSCTLVCASLEARPNSEKGLEISLDLMVSLATAEFQVAVDDGIVFVGYRTILYPTAVHGTSAQFHLLTESKGQINPYLQDHGTRVLTDDAAQFTKMRCFLGWCTDAQVNLGTEKLPASIKFKRAAVLASPKVKFTFAYVSSGLGRTAILGNGGSAFQLQQLLLGLNINLLKTRAVVRASEGRILYGFEFGDIITQPGRGSCMKKLEINRLASRAWIGIANEVDAVLVCAELGDAITAADEARTRNDLCSKVPQGQDYLAATINCLKTLVERRSSALAGELEPQLLQVSDEQLWDLAASPFAACTHSSSSETCWQSDNVFQRLTTPRLHRLRNILGKTRLRSSLIPIPASGAVVFGATW</sequence>
<evidence type="ECO:0000313" key="1">
    <source>
        <dbReference type="EMBL" id="RDW61836.1"/>
    </source>
</evidence>
<dbReference type="OrthoDB" id="4540753at2759"/>
<comment type="caution">
    <text evidence="1">The sequence shown here is derived from an EMBL/GenBank/DDBJ whole genome shotgun (WGS) entry which is preliminary data.</text>
</comment>
<organism evidence="1 2">
    <name type="scientific">Aspergillus mulundensis</name>
    <dbReference type="NCBI Taxonomy" id="1810919"/>
    <lineage>
        <taxon>Eukaryota</taxon>
        <taxon>Fungi</taxon>
        <taxon>Dikarya</taxon>
        <taxon>Ascomycota</taxon>
        <taxon>Pezizomycotina</taxon>
        <taxon>Eurotiomycetes</taxon>
        <taxon>Eurotiomycetidae</taxon>
        <taxon>Eurotiales</taxon>
        <taxon>Aspergillaceae</taxon>
        <taxon>Aspergillus</taxon>
        <taxon>Aspergillus subgen. Nidulantes</taxon>
    </lineage>
</organism>
<evidence type="ECO:0000313" key="2">
    <source>
        <dbReference type="Proteomes" id="UP000256690"/>
    </source>
</evidence>
<proteinExistence type="predicted"/>
<dbReference type="GeneID" id="38120878"/>